<comment type="similarity">
    <text evidence="2">Belongs to the complex I LYR family. MZM1 subfamily.</text>
</comment>
<keyword evidence="6" id="KW-0496">Mitochondrion</keyword>
<evidence type="ECO:0000256" key="2">
    <source>
        <dbReference type="ARBA" id="ARBA00009949"/>
    </source>
</evidence>
<evidence type="ECO:0000256" key="7">
    <source>
        <dbReference type="ARBA" id="ARBA00023186"/>
    </source>
</evidence>
<dbReference type="InterPro" id="IPR050435">
    <property type="entry name" value="MZM1/LYRM7"/>
</dbReference>
<sequence length="105" mass="12129">MERAAARACYRKLFRSTTAVFQRDKAMLEAARQRIRQEFIQNRNLPPEELQVKVDWGNQIAEFLSKNLVQAEKQVDGSYKLNIRPSTDLSSDFPPSIAVCTRNKK</sequence>
<dbReference type="HOGENOM" id="CLU_147114_2_2_1"/>
<protein>
    <recommendedName>
        <fullName evidence="4">Mitochondrial zinc maintenance protein 1, mitochondrial</fullName>
    </recommendedName>
</protein>
<dbReference type="CDD" id="cd20267">
    <property type="entry name" value="Complex1_LYR_LYRM7"/>
    <property type="match status" value="1"/>
</dbReference>
<dbReference type="GO" id="GO:0005759">
    <property type="term" value="C:mitochondrial matrix"/>
    <property type="evidence" value="ECO:0007669"/>
    <property type="project" value="UniProtKB-SubCell"/>
</dbReference>
<dbReference type="OMA" id="KYKLRIH"/>
<comment type="function">
    <text evidence="8">Assembly factor required for Rieske Fe-S protein RIP1 incorporation into the cytochrome b-c1 (CIII) complex. Functions as a chaperone, binding to this subunit within the mitochondrial matrix and stabilizing it prior to its translocation and insertion into the late CIII dimeric intermediate within the mitochondrial inner membrane. Modulates the mitochondrial matrix zinc pool.</text>
</comment>
<dbReference type="VEuPathDB" id="FungiDB:SJAG_03099"/>
<dbReference type="GO" id="GO:0034551">
    <property type="term" value="P:mitochondrial respiratory chain complex III assembly"/>
    <property type="evidence" value="ECO:0007669"/>
    <property type="project" value="InterPro"/>
</dbReference>
<dbReference type="OrthoDB" id="529194at2759"/>
<evidence type="ECO:0000256" key="5">
    <source>
        <dbReference type="ARBA" id="ARBA00022946"/>
    </source>
</evidence>
<comment type="subcellular location">
    <subcellularLocation>
        <location evidence="1">Mitochondrion matrix</location>
    </subcellularLocation>
</comment>
<dbReference type="PANTHER" id="PTHR46749:SF1">
    <property type="entry name" value="COMPLEX III ASSEMBLY FACTOR LYRM7"/>
    <property type="match status" value="1"/>
</dbReference>
<evidence type="ECO:0000313" key="9">
    <source>
        <dbReference type="EMBL" id="EEB07972.1"/>
    </source>
</evidence>
<evidence type="ECO:0000256" key="8">
    <source>
        <dbReference type="ARBA" id="ARBA00025268"/>
    </source>
</evidence>
<keyword evidence="5" id="KW-0809">Transit peptide</keyword>
<accession>B6K3B5</accession>
<dbReference type="JaponicusDB" id="SJAG_03099">
    <property type="gene designation" value="mzm1"/>
</dbReference>
<evidence type="ECO:0000256" key="6">
    <source>
        <dbReference type="ARBA" id="ARBA00023128"/>
    </source>
</evidence>
<proteinExistence type="inferred from homology"/>
<evidence type="ECO:0000313" key="11">
    <source>
        <dbReference type="Proteomes" id="UP000001744"/>
    </source>
</evidence>
<dbReference type="PANTHER" id="PTHR46749">
    <property type="entry name" value="COMPLEX III ASSEMBLY FACTOR LYRM7"/>
    <property type="match status" value="1"/>
</dbReference>
<keyword evidence="11" id="KW-1185">Reference proteome</keyword>
<reference evidence="9 11" key="1">
    <citation type="journal article" date="2011" name="Science">
        <title>Comparative functional genomics of the fission yeasts.</title>
        <authorList>
            <person name="Rhind N."/>
            <person name="Chen Z."/>
            <person name="Yassour M."/>
            <person name="Thompson D.A."/>
            <person name="Haas B.J."/>
            <person name="Habib N."/>
            <person name="Wapinski I."/>
            <person name="Roy S."/>
            <person name="Lin M.F."/>
            <person name="Heiman D.I."/>
            <person name="Young S.K."/>
            <person name="Furuya K."/>
            <person name="Guo Y."/>
            <person name="Pidoux A."/>
            <person name="Chen H.M."/>
            <person name="Robbertse B."/>
            <person name="Goldberg J.M."/>
            <person name="Aoki K."/>
            <person name="Bayne E.H."/>
            <person name="Berlin A.M."/>
            <person name="Desjardins C.A."/>
            <person name="Dobbs E."/>
            <person name="Dukaj L."/>
            <person name="Fan L."/>
            <person name="FitzGerald M.G."/>
            <person name="French C."/>
            <person name="Gujja S."/>
            <person name="Hansen K."/>
            <person name="Keifenheim D."/>
            <person name="Levin J.Z."/>
            <person name="Mosher R.A."/>
            <person name="Mueller C.A."/>
            <person name="Pfiffner J."/>
            <person name="Priest M."/>
            <person name="Russ C."/>
            <person name="Smialowska A."/>
            <person name="Swoboda P."/>
            <person name="Sykes S.M."/>
            <person name="Vaughn M."/>
            <person name="Vengrova S."/>
            <person name="Yoder R."/>
            <person name="Zeng Q."/>
            <person name="Allshire R."/>
            <person name="Baulcombe D."/>
            <person name="Birren B.W."/>
            <person name="Brown W."/>
            <person name="Ekwall K."/>
            <person name="Kellis M."/>
            <person name="Leatherwood J."/>
            <person name="Levin H."/>
            <person name="Margalit H."/>
            <person name="Martienssen R."/>
            <person name="Nieduszynski C.A."/>
            <person name="Spatafora J.W."/>
            <person name="Friedman N."/>
            <person name="Dalgaard J.Z."/>
            <person name="Baumann P."/>
            <person name="Niki H."/>
            <person name="Regev A."/>
            <person name="Nusbaum C."/>
        </authorList>
    </citation>
    <scope>NUCLEOTIDE SEQUENCE [LARGE SCALE GENOMIC DNA]</scope>
    <source>
        <strain evidence="11">yFS275 / FY16936</strain>
    </source>
</reference>
<dbReference type="InterPro" id="IPR045298">
    <property type="entry name" value="Complex1_LYR_LYRM7"/>
</dbReference>
<evidence type="ECO:0000256" key="4">
    <source>
        <dbReference type="ARBA" id="ARBA00015108"/>
    </source>
</evidence>
<dbReference type="GeneID" id="7048445"/>
<evidence type="ECO:0000256" key="3">
    <source>
        <dbReference type="ARBA" id="ARBA00011589"/>
    </source>
</evidence>
<name>B6K3B5_SCHJY</name>
<dbReference type="Proteomes" id="UP000001744">
    <property type="component" value="Unassembled WGS sequence"/>
</dbReference>
<evidence type="ECO:0000313" key="10">
    <source>
        <dbReference type="JaponicusDB" id="SJAG_03099"/>
    </source>
</evidence>
<organism evidence="9 11">
    <name type="scientific">Schizosaccharomyces japonicus (strain yFS275 / FY16936)</name>
    <name type="common">Fission yeast</name>
    <dbReference type="NCBI Taxonomy" id="402676"/>
    <lineage>
        <taxon>Eukaryota</taxon>
        <taxon>Fungi</taxon>
        <taxon>Dikarya</taxon>
        <taxon>Ascomycota</taxon>
        <taxon>Taphrinomycotina</taxon>
        <taxon>Schizosaccharomycetes</taxon>
        <taxon>Schizosaccharomycetales</taxon>
        <taxon>Schizosaccharomycetaceae</taxon>
        <taxon>Schizosaccharomyces</taxon>
    </lineage>
</organism>
<gene>
    <name evidence="10" type="primary">mzm1</name>
    <name evidence="9" type="ORF">SJAG_03099</name>
</gene>
<evidence type="ECO:0000256" key="1">
    <source>
        <dbReference type="ARBA" id="ARBA00004305"/>
    </source>
</evidence>
<dbReference type="eggNOG" id="ENOG502S6EF">
    <property type="taxonomic scope" value="Eukaryota"/>
</dbReference>
<comment type="subunit">
    <text evidence="3">Interacts with RIP1.</text>
</comment>
<dbReference type="RefSeq" id="XP_002174265.1">
    <property type="nucleotide sequence ID" value="XM_002174229.2"/>
</dbReference>
<dbReference type="STRING" id="402676.B6K3B5"/>
<dbReference type="EMBL" id="KE651167">
    <property type="protein sequence ID" value="EEB07972.1"/>
    <property type="molecule type" value="Genomic_DNA"/>
</dbReference>
<keyword evidence="7" id="KW-0143">Chaperone</keyword>
<dbReference type="AlphaFoldDB" id="B6K3B5"/>